<dbReference type="AlphaFoldDB" id="A0A7T0KPJ6"/>
<dbReference type="EMBL" id="CP064955">
    <property type="protein sequence ID" value="QPK84114.1"/>
    <property type="molecule type" value="Genomic_DNA"/>
</dbReference>
<name>A0A7T0KPJ6_9CORY</name>
<evidence type="ECO:0000256" key="1">
    <source>
        <dbReference type="SAM" id="MobiDB-lite"/>
    </source>
</evidence>
<dbReference type="RefSeq" id="WP_165004736.1">
    <property type="nucleotide sequence ID" value="NZ_CP064955.1"/>
</dbReference>
<proteinExistence type="predicted"/>
<evidence type="ECO:0000313" key="3">
    <source>
        <dbReference type="EMBL" id="QPK84114.1"/>
    </source>
</evidence>
<accession>A0A7T0KPJ6</accession>
<feature type="chain" id="PRO_5038511351" description="Lipoprotein" evidence="2">
    <location>
        <begin position="18"/>
        <end position="177"/>
    </location>
</feature>
<feature type="region of interest" description="Disordered" evidence="1">
    <location>
        <begin position="40"/>
        <end position="71"/>
    </location>
</feature>
<protein>
    <recommendedName>
        <fullName evidence="5">Lipoprotein</fullName>
    </recommendedName>
</protein>
<sequence>MRKSLSAISAFSVLALAGCGAQGEAGPQTVTMTTIAYVDPETPEEQASAGPGERPETAEKQTSIPASQVGGDCGTMENGITVTAYTATSCEFARAIYPVATSATYAPVTKDPTVTALDSVRGLQVASPVTGETYTIDCFKSSAGDTLRCHEPGNEKTVGADYSGPGPAYWHSVQSPI</sequence>
<keyword evidence="4" id="KW-1185">Reference proteome</keyword>
<reference evidence="3 4" key="1">
    <citation type="submission" date="2020-11" db="EMBL/GenBank/DDBJ databases">
        <title>Corynebacterium sp. MC1420.</title>
        <authorList>
            <person name="Zhou J."/>
        </authorList>
    </citation>
    <scope>NUCLEOTIDE SEQUENCE [LARGE SCALE GENOMIC DNA]</scope>
    <source>
        <strain evidence="3 4">MC1420</strain>
    </source>
</reference>
<evidence type="ECO:0008006" key="5">
    <source>
        <dbReference type="Google" id="ProtNLM"/>
    </source>
</evidence>
<feature type="signal peptide" evidence="2">
    <location>
        <begin position="1"/>
        <end position="17"/>
    </location>
</feature>
<dbReference type="PROSITE" id="PS51257">
    <property type="entry name" value="PROKAR_LIPOPROTEIN"/>
    <property type="match status" value="1"/>
</dbReference>
<dbReference type="KEGG" id="cqn:G7Y29_04935"/>
<gene>
    <name evidence="3" type="ORF">G7Y29_04935</name>
</gene>
<keyword evidence="2" id="KW-0732">Signal</keyword>
<organism evidence="3 4">
    <name type="scientific">Corynebacterium qintianiae</name>
    <dbReference type="NCBI Taxonomy" id="2709392"/>
    <lineage>
        <taxon>Bacteria</taxon>
        <taxon>Bacillati</taxon>
        <taxon>Actinomycetota</taxon>
        <taxon>Actinomycetes</taxon>
        <taxon>Mycobacteriales</taxon>
        <taxon>Corynebacteriaceae</taxon>
        <taxon>Corynebacterium</taxon>
    </lineage>
</organism>
<evidence type="ECO:0000313" key="4">
    <source>
        <dbReference type="Proteomes" id="UP000594586"/>
    </source>
</evidence>
<evidence type="ECO:0000256" key="2">
    <source>
        <dbReference type="SAM" id="SignalP"/>
    </source>
</evidence>
<dbReference type="Proteomes" id="UP000594586">
    <property type="component" value="Chromosome"/>
</dbReference>